<evidence type="ECO:0000313" key="2">
    <source>
        <dbReference type="Proteomes" id="UP000264071"/>
    </source>
</evidence>
<proteinExistence type="predicted"/>
<accession>A0A3D4V575</accession>
<name>A0A3D4V575_9BACT</name>
<evidence type="ECO:0000313" key="1">
    <source>
        <dbReference type="EMBL" id="HCT55944.1"/>
    </source>
</evidence>
<dbReference type="EMBL" id="DPIY01000002">
    <property type="protein sequence ID" value="HCT55944.1"/>
    <property type="molecule type" value="Genomic_DNA"/>
</dbReference>
<protein>
    <submittedName>
        <fullName evidence="1">Uncharacterized protein</fullName>
    </submittedName>
</protein>
<dbReference type="AlphaFoldDB" id="A0A3D4V575"/>
<reference evidence="1 2" key="1">
    <citation type="journal article" date="2018" name="Nat. Biotechnol.">
        <title>A standardized bacterial taxonomy based on genome phylogeny substantially revises the tree of life.</title>
        <authorList>
            <person name="Parks D.H."/>
            <person name="Chuvochina M."/>
            <person name="Waite D.W."/>
            <person name="Rinke C."/>
            <person name="Skarshewski A."/>
            <person name="Chaumeil P.A."/>
            <person name="Hugenholtz P."/>
        </authorList>
    </citation>
    <scope>NUCLEOTIDE SEQUENCE [LARGE SCALE GENOMIC DNA]</scope>
    <source>
        <strain evidence="1">UBA8844</strain>
    </source>
</reference>
<dbReference type="Proteomes" id="UP000264071">
    <property type="component" value="Unassembled WGS sequence"/>
</dbReference>
<sequence length="309" mass="32173">MARDYMRQAGTASLIVDVQFIDGSTGLPVTTLAHDTANLQVYAKRAGGTKAAIALANATLGAYTSGGFKHDAYGRYELGVPVTVIEPGAEFVDIFGGKSDDANIVMIPVSITLTEYPPFEDNTTAIAEASGNSATFTSPPIARNEENALRRRIFLLIENASGGAWEGDVEGVKALFTRSGVLIEDEETLSPADIVRVGGKLHWVDPGQAYTDAEIGTAITARVPAAEGRREAATVTSIGTAGASVATESVDEIAKAMFKAVHGIGGYGTRPVEAENKVLVTIPGEGTVEVPAQFAEVFRAMVALGAAVA</sequence>
<organism evidence="1 2">
    <name type="scientific">Gemmatimonas aurantiaca</name>
    <dbReference type="NCBI Taxonomy" id="173480"/>
    <lineage>
        <taxon>Bacteria</taxon>
        <taxon>Pseudomonadati</taxon>
        <taxon>Gemmatimonadota</taxon>
        <taxon>Gemmatimonadia</taxon>
        <taxon>Gemmatimonadales</taxon>
        <taxon>Gemmatimonadaceae</taxon>
        <taxon>Gemmatimonas</taxon>
    </lineage>
</organism>
<comment type="caution">
    <text evidence="1">The sequence shown here is derived from an EMBL/GenBank/DDBJ whole genome shotgun (WGS) entry which is preliminary data.</text>
</comment>
<gene>
    <name evidence="1" type="ORF">DGD08_01885</name>
</gene>